<accession>A0ACB9GX31</accession>
<comment type="caution">
    <text evidence="1">The sequence shown here is derived from an EMBL/GenBank/DDBJ whole genome shotgun (WGS) entry which is preliminary data.</text>
</comment>
<dbReference type="EMBL" id="CM042030">
    <property type="protein sequence ID" value="KAI3787653.1"/>
    <property type="molecule type" value="Genomic_DNA"/>
</dbReference>
<dbReference type="Proteomes" id="UP001056120">
    <property type="component" value="Linkage Group LG13"/>
</dbReference>
<reference evidence="2" key="1">
    <citation type="journal article" date="2022" name="Mol. Ecol. Resour.">
        <title>The genomes of chicory, endive, great burdock and yacon provide insights into Asteraceae palaeo-polyploidization history and plant inulin production.</title>
        <authorList>
            <person name="Fan W."/>
            <person name="Wang S."/>
            <person name="Wang H."/>
            <person name="Wang A."/>
            <person name="Jiang F."/>
            <person name="Liu H."/>
            <person name="Zhao H."/>
            <person name="Xu D."/>
            <person name="Zhang Y."/>
        </authorList>
    </citation>
    <scope>NUCLEOTIDE SEQUENCE [LARGE SCALE GENOMIC DNA]</scope>
    <source>
        <strain evidence="2">cv. Yunnan</strain>
    </source>
</reference>
<proteinExistence type="predicted"/>
<name>A0ACB9GX31_9ASTR</name>
<protein>
    <submittedName>
        <fullName evidence="1">Uncharacterized protein</fullName>
    </submittedName>
</protein>
<keyword evidence="2" id="KW-1185">Reference proteome</keyword>
<organism evidence="1 2">
    <name type="scientific">Smallanthus sonchifolius</name>
    <dbReference type="NCBI Taxonomy" id="185202"/>
    <lineage>
        <taxon>Eukaryota</taxon>
        <taxon>Viridiplantae</taxon>
        <taxon>Streptophyta</taxon>
        <taxon>Embryophyta</taxon>
        <taxon>Tracheophyta</taxon>
        <taxon>Spermatophyta</taxon>
        <taxon>Magnoliopsida</taxon>
        <taxon>eudicotyledons</taxon>
        <taxon>Gunneridae</taxon>
        <taxon>Pentapetalae</taxon>
        <taxon>asterids</taxon>
        <taxon>campanulids</taxon>
        <taxon>Asterales</taxon>
        <taxon>Asteraceae</taxon>
        <taxon>Asteroideae</taxon>
        <taxon>Heliantheae alliance</taxon>
        <taxon>Millerieae</taxon>
        <taxon>Smallanthus</taxon>
    </lineage>
</organism>
<sequence>MHPTSPNSKMSSPATILLFIFLFLTTTTAAVNKTPTLPEWLEEYLFPDILLPTDVKSYTLNKETGEFKVNLRSTIDISTSDSDGFHLMYKSTIRGVMSKDMSSVTKLEAVSAKVGVSWADIQEITRIGEGGDIDSFLLHIVGGDTGTFLKSLSPTGYALTKLHRGWRLCTKVLGFVKEKMKWSL</sequence>
<evidence type="ECO:0000313" key="1">
    <source>
        <dbReference type="EMBL" id="KAI3787653.1"/>
    </source>
</evidence>
<reference evidence="1 2" key="2">
    <citation type="journal article" date="2022" name="Mol. Ecol. Resour.">
        <title>The genomes of chicory, endive, great burdock and yacon provide insights into Asteraceae paleo-polyploidization history and plant inulin production.</title>
        <authorList>
            <person name="Fan W."/>
            <person name="Wang S."/>
            <person name="Wang H."/>
            <person name="Wang A."/>
            <person name="Jiang F."/>
            <person name="Liu H."/>
            <person name="Zhao H."/>
            <person name="Xu D."/>
            <person name="Zhang Y."/>
        </authorList>
    </citation>
    <scope>NUCLEOTIDE SEQUENCE [LARGE SCALE GENOMIC DNA]</scope>
    <source>
        <strain evidence="2">cv. Yunnan</strain>
        <tissue evidence="1">Leaves</tissue>
    </source>
</reference>
<gene>
    <name evidence="1" type="ORF">L1987_42266</name>
</gene>
<evidence type="ECO:0000313" key="2">
    <source>
        <dbReference type="Proteomes" id="UP001056120"/>
    </source>
</evidence>